<dbReference type="SUPFAM" id="SSF57850">
    <property type="entry name" value="RING/U-box"/>
    <property type="match status" value="1"/>
</dbReference>
<dbReference type="PROSITE" id="PS50089">
    <property type="entry name" value="ZF_RING_2"/>
    <property type="match status" value="1"/>
</dbReference>
<comment type="caution">
    <text evidence="4">The sequence shown here is derived from an EMBL/GenBank/DDBJ whole genome shotgun (WGS) entry which is preliminary data.</text>
</comment>
<proteinExistence type="predicted"/>
<organism evidence="4 5">
    <name type="scientific">Giardia intestinalis</name>
    <name type="common">Giardia lamblia</name>
    <dbReference type="NCBI Taxonomy" id="5741"/>
    <lineage>
        <taxon>Eukaryota</taxon>
        <taxon>Metamonada</taxon>
        <taxon>Diplomonadida</taxon>
        <taxon>Hexamitidae</taxon>
        <taxon>Giardiinae</taxon>
        <taxon>Giardia</taxon>
    </lineage>
</organism>
<keyword evidence="1" id="KW-0862">Zinc</keyword>
<feature type="coiled-coil region" evidence="2">
    <location>
        <begin position="76"/>
        <end position="131"/>
    </location>
</feature>
<keyword evidence="2" id="KW-0175">Coiled coil</keyword>
<accession>V6T7R3</accession>
<dbReference type="PANTHER" id="PTHR22696">
    <property type="entry name" value="E3 UBIQUITIN-PROTEIN LIGASE RNF26"/>
    <property type="match status" value="1"/>
</dbReference>
<dbReference type="Gene3D" id="3.30.40.10">
    <property type="entry name" value="Zinc/RING finger domain, C3HC4 (zinc finger)"/>
    <property type="match status" value="1"/>
</dbReference>
<keyword evidence="1" id="KW-0479">Metal-binding</keyword>
<sequence length="221" mass="24825">MSFTDPVPHMRPVSPTAALDDSARILDDLARSEPATTLEEAQRKVDLILDRAKSILDVTRAYILNYEDKHWNGSAMKTLGMKIRNLQDSNERLKTQLYDAQANFRSAIDLVRDLEIDMDALTEANAENSRKRDAALLAARRYKHLARGKRPAIRKTARSKSPVEVLTCPICLDAPRSIILTPCHHVALCESCLKLMKDNASASLKCPLCRTTIHRAAKIFF</sequence>
<dbReference type="Proteomes" id="UP000018320">
    <property type="component" value="Unassembled WGS sequence"/>
</dbReference>
<name>V6T7R3_GIAIN</name>
<evidence type="ECO:0000256" key="2">
    <source>
        <dbReference type="SAM" id="Coils"/>
    </source>
</evidence>
<dbReference type="InterPro" id="IPR013083">
    <property type="entry name" value="Znf_RING/FYVE/PHD"/>
</dbReference>
<keyword evidence="1" id="KW-0863">Zinc-finger</keyword>
<dbReference type="Pfam" id="PF13920">
    <property type="entry name" value="zf-C3HC4_3"/>
    <property type="match status" value="1"/>
</dbReference>
<evidence type="ECO:0000313" key="4">
    <source>
        <dbReference type="EMBL" id="ESU34901.1"/>
    </source>
</evidence>
<feature type="domain" description="RING-type" evidence="3">
    <location>
        <begin position="168"/>
        <end position="210"/>
    </location>
</feature>
<evidence type="ECO:0000259" key="3">
    <source>
        <dbReference type="PROSITE" id="PS50089"/>
    </source>
</evidence>
<gene>
    <name evidence="4" type="ORF">DHA2_154508</name>
</gene>
<dbReference type="InterPro" id="IPR001841">
    <property type="entry name" value="Znf_RING"/>
</dbReference>
<dbReference type="AlphaFoldDB" id="V6T7R3"/>
<reference evidence="4 5" key="2">
    <citation type="journal article" date="2013" name="Genome Biol. Evol.">
        <title>Genome sequencing of Giardia lamblia genotypes A2 and B isolates (DH and GS) and comparative analysis with the genomes of genotypes A1 and E (WB and Pig).</title>
        <authorList>
            <person name="Adam R.D."/>
            <person name="Dahlstrom E.W."/>
            <person name="Martens C.A."/>
            <person name="Bruno D.P."/>
            <person name="Barbian K.D."/>
            <person name="Ricklefs S.M."/>
            <person name="Hernandez M.M."/>
            <person name="Narla N.P."/>
            <person name="Patel R.B."/>
            <person name="Porcella S.F."/>
            <person name="Nash T.E."/>
        </authorList>
    </citation>
    <scope>NUCLEOTIDE SEQUENCE [LARGE SCALE GENOMIC DNA]</scope>
    <source>
        <strain evidence="4 5">DH</strain>
    </source>
</reference>
<dbReference type="SMART" id="SM00184">
    <property type="entry name" value="RING"/>
    <property type="match status" value="1"/>
</dbReference>
<dbReference type="EMBL" id="AHGT01000119">
    <property type="protein sequence ID" value="ESU34901.1"/>
    <property type="molecule type" value="Genomic_DNA"/>
</dbReference>
<dbReference type="GO" id="GO:0008270">
    <property type="term" value="F:zinc ion binding"/>
    <property type="evidence" value="ECO:0007669"/>
    <property type="project" value="UniProtKB-KW"/>
</dbReference>
<evidence type="ECO:0000313" key="5">
    <source>
        <dbReference type="Proteomes" id="UP000018320"/>
    </source>
</evidence>
<evidence type="ECO:0000256" key="1">
    <source>
        <dbReference type="PROSITE-ProRule" id="PRU00175"/>
    </source>
</evidence>
<reference evidence="5" key="1">
    <citation type="submission" date="2012-02" db="EMBL/GenBank/DDBJ databases">
        <title>Genome sequencing of Giardia lamblia Genotypes A2 and B isolates (DH and GS) and comparative analysis with the genomes of Genotypes A1 and E (WB and Pig).</title>
        <authorList>
            <person name="Adam R."/>
            <person name="Dahlstrom E."/>
            <person name="Martens C."/>
            <person name="Bruno D."/>
            <person name="Barbian K."/>
            <person name="Porcella S.F."/>
            <person name="Nash T."/>
        </authorList>
    </citation>
    <scope>NUCLEOTIDE SEQUENCE</scope>
    <source>
        <strain evidence="5">DH</strain>
    </source>
</reference>
<dbReference type="VEuPathDB" id="GiardiaDB:DHA2_154508"/>
<protein>
    <submittedName>
        <fullName evidence="4">Putative RING finger domain protein</fullName>
    </submittedName>
</protein>